<keyword evidence="2" id="KW-1185">Reference proteome</keyword>
<comment type="caution">
    <text evidence="1">The sequence shown here is derived from an EMBL/GenBank/DDBJ whole genome shotgun (WGS) entry which is preliminary data.</text>
</comment>
<evidence type="ECO:0000313" key="1">
    <source>
        <dbReference type="EMBL" id="GIY89841.1"/>
    </source>
</evidence>
<protein>
    <submittedName>
        <fullName evidence="1">Uncharacterized protein</fullName>
    </submittedName>
</protein>
<reference evidence="1 2" key="1">
    <citation type="submission" date="2021-06" db="EMBL/GenBank/DDBJ databases">
        <title>Caerostris extrusa draft genome.</title>
        <authorList>
            <person name="Kono N."/>
            <person name="Arakawa K."/>
        </authorList>
    </citation>
    <scope>NUCLEOTIDE SEQUENCE [LARGE SCALE GENOMIC DNA]</scope>
</reference>
<dbReference type="EMBL" id="BPLR01017266">
    <property type="protein sequence ID" value="GIY89841.1"/>
    <property type="molecule type" value="Genomic_DNA"/>
</dbReference>
<organism evidence="1 2">
    <name type="scientific">Caerostris extrusa</name>
    <name type="common">Bark spider</name>
    <name type="synonym">Caerostris bankana</name>
    <dbReference type="NCBI Taxonomy" id="172846"/>
    <lineage>
        <taxon>Eukaryota</taxon>
        <taxon>Metazoa</taxon>
        <taxon>Ecdysozoa</taxon>
        <taxon>Arthropoda</taxon>
        <taxon>Chelicerata</taxon>
        <taxon>Arachnida</taxon>
        <taxon>Araneae</taxon>
        <taxon>Araneomorphae</taxon>
        <taxon>Entelegynae</taxon>
        <taxon>Araneoidea</taxon>
        <taxon>Araneidae</taxon>
        <taxon>Caerostris</taxon>
    </lineage>
</organism>
<accession>A0AAV4X3K9</accession>
<proteinExistence type="predicted"/>
<dbReference type="AlphaFoldDB" id="A0AAV4X3K9"/>
<evidence type="ECO:0000313" key="2">
    <source>
        <dbReference type="Proteomes" id="UP001054945"/>
    </source>
</evidence>
<sequence>MPDLFERMINAECVKQEPSERITHVVNILLFANSHRSYQLRHFFLSRKISRQEIEHGQKFLRNHFWTHEGPLQSRLGSCGGLLDSGGGARAWGIEVAA</sequence>
<gene>
    <name evidence="1" type="ORF">CEXT_114611</name>
</gene>
<dbReference type="Proteomes" id="UP001054945">
    <property type="component" value="Unassembled WGS sequence"/>
</dbReference>
<name>A0AAV4X3K9_CAEEX</name>